<accession>A0ABS7BLN0</accession>
<protein>
    <submittedName>
        <fullName evidence="1">Uncharacterized protein</fullName>
    </submittedName>
</protein>
<proteinExistence type="predicted"/>
<dbReference type="Proteomes" id="UP000759103">
    <property type="component" value="Unassembled WGS sequence"/>
</dbReference>
<dbReference type="EMBL" id="JAHXZN010000001">
    <property type="protein sequence ID" value="MBW6530514.1"/>
    <property type="molecule type" value="Genomic_DNA"/>
</dbReference>
<evidence type="ECO:0000313" key="1">
    <source>
        <dbReference type="EMBL" id="MBW6530514.1"/>
    </source>
</evidence>
<dbReference type="RefSeq" id="WP_219747864.1">
    <property type="nucleotide sequence ID" value="NZ_JAHXZN010000001.1"/>
</dbReference>
<sequence>MTFDPAPIDSAHPHVPLAGPIALTIEQRLGQVPAPAPGLPAGASAVTVSRTAGGADPDIVALSPLPVHGPRTWLNALEGLGTGPGALARKLGLASLLRPDVAALAECLPNRTAFAPAFRLAGQDYLPDRWERVRVPETLELGNDNREALLVTYTPAVAGSEIRALVLPSLHHAGGAPLSYVDSTTLDVSLSGAMGQTSQFDNDWPAQFVRRVSEAFDLTARLADPEIARAIYHPPAPVPPVPPNPAQNDGADWDAFLRRVSVAAARDASGTGIMATAGRAFPVARLLNALAQASGDNQSPLPPGARDAVLSALAAYETRYAAAGWPGLFAAFIDSEDRGGSAAARTATAELAARGALLTRQDVTATLLLRQWRQALAGPDGTGYALAANDILPIAQAYVSEALTGKPTGWVTLIPTFTGGVDPGQPSLSTQPFELDFTVSLPGGAAGDLLTLRLAADPVGLSAGGQADLVLTLSAAGAQWMLAGAAFGAPIPVGADQTCRLVGMITIDDGHAPVKLALSDATAELPQLGSRPPTVEVLAIQAFNLRFGSVGLPDLIGRAAQADPSGVQPLFISAFTERLAKLDPQGWLVQAPPTLAGALASGAAATPVVGLAIRERMLAMVSDAFSAWITARFDPALHPPLLPLSQDAADVDRLAHLRTVLIDRFTATYGKAEARESTLLVPLDSGTAVDLPIPDAHPIVVPYDLGDAIATDDLVGETTGVAVLVQADGRAFAPDAASTAAFADTFTLNAARVQYPWNEADQELAVGSRPTAREGADIRTFAFQARPLVAPLTVEQSDADPDELYALQPFDGVDADVAWGRTIPQMRFGWMYSFRSFLVAQGGALPPSLWRAGDPAALRRPLVDEPGFSAPVHYLCRTPIAAPRWDQRQSGSQAKRVPEGARPLAAELPDLPPPIDIPEGETANFYLSEQDGSGILPFAPSSKLDIKIYGLSLGQGGEAVLALRQGRLGAAREALVIRIRGGALQQVAEAAGEILVVLPEAKRDTLSAADTGEWHLQFIISWEPGTISVAANLLMEADAAGNVATLEPDLVHVSEPLGDATLAAAVTANDIHIAIGAVVGAARIVPPRVWIGSHRQVCPETAGQQAEIAALDSRTSDAVFRARPPAVPLSTWVRHVLSATPLGSTEHNRRINSAYTAAQQPAIIGNDTTLDHPRVTALFLEVVPLFPRTRTSGALLEIPLRQDTSKDPHGDRKLGLELKLRRGPPANFDPDAADIDVVLAGSQATVTIPAGRTVEVRVYAAVDIDDFEGPKARFSAALARGRRRVDRHVLGAPLRLRAEASADQKIIQDALGSDPWRNRFTNRTGNVFVDWGKVLADGTGRLQRVEARPTLAAPQTRAAARVMRLFADVTVLDQRWTWRGRTGGEAPPADDAGFKAYGAWAQRLFTGREDTDAEREGPVALTPYHIRRRDRLDERPETPLVMRDMTYRGNPTLWRFALEFQGRYPSEPGFNRRTLEGPNEDLEDLRHARWAHVLARGAIAPSAGVSAEPPEPRRPGLELWLPLAEQLREASAAAPVMLLFNEPWHALGNLGDRLQLVSLLTRHPLPEAFVGHANEPGWRQNELRSLFGNDNAIEQALQYPTFWQSWGPDPILTGKAAPFASTSLSLSGPLGWTQSEGASSDFRRSSFIVEPQVEPSADTTLTERLAARPLFQLLYRRLADPELIERPAGLLSGLALWQWAEALGTITEPRRRLAWRFSPPKTAAPVPVPPVPAAPNCPYINHPLGFQGLRLDWTLPIIDGDAPIAVKIEDDVPPHVIPRRLAITIERQGDDVRLRAAMSEPLMDPDHPGWRINHLPPIEFPALDNGSVQLRIDISPTAPVDPNAAEEAPDTFDVIVWARPGAASTASERQWRGGMLARLKTPEGKGTLRIDLPGTPEILKDAQLQPFSVSAFSSPFWVQFFGDSSRFRCRPASLGPAVSSIRRVEDLAFKISGGRAMLIAGGAATAVHPLPNDEQGTPQAPAPGHRLIAVVTRWITNAEGRLSEMPVFAAPLNTSDAAGSSIGFPSGFWPTAGRVRLLTVLATKEARSFGTEDEPLATSPFRILDAVLKAAPVTPATPPNVQASPFDLDTVDSELREAQMMVIGVSRPIELG</sequence>
<organism evidence="1 2">
    <name type="scientific">Sphingomonas citri</name>
    <dbReference type="NCBI Taxonomy" id="2862499"/>
    <lineage>
        <taxon>Bacteria</taxon>
        <taxon>Pseudomonadati</taxon>
        <taxon>Pseudomonadota</taxon>
        <taxon>Alphaproteobacteria</taxon>
        <taxon>Sphingomonadales</taxon>
        <taxon>Sphingomonadaceae</taxon>
        <taxon>Sphingomonas</taxon>
    </lineage>
</organism>
<evidence type="ECO:0000313" key="2">
    <source>
        <dbReference type="Proteomes" id="UP000759103"/>
    </source>
</evidence>
<name>A0ABS7BLN0_9SPHN</name>
<keyword evidence="2" id="KW-1185">Reference proteome</keyword>
<comment type="caution">
    <text evidence="1">The sequence shown here is derived from an EMBL/GenBank/DDBJ whole genome shotgun (WGS) entry which is preliminary data.</text>
</comment>
<reference evidence="1 2" key="1">
    <citation type="submission" date="2021-07" db="EMBL/GenBank/DDBJ databases">
        <title>Sphingomonas sp.</title>
        <authorList>
            <person name="Feng G."/>
            <person name="Li J."/>
            <person name="Pan M."/>
        </authorList>
    </citation>
    <scope>NUCLEOTIDE SEQUENCE [LARGE SCALE GENOMIC DNA]</scope>
    <source>
        <strain evidence="1 2">RRHST34</strain>
    </source>
</reference>
<gene>
    <name evidence="1" type="ORF">KZ820_07175</name>
</gene>